<accession>A0AAV6VYL9</accession>
<sequence length="140" mass="15989">MTKKSYSFKTNALTSQPRSLVTYSCSHHKFTPTNIENATSSNLFRVIQEPEKENTGQQKRLIVFWKFSCLNFRTPGVTTPYKKREETPIRFYLLVSVSLYLKEKDFLTIGNIAEPKLPPKPDLTIDVISPPIGILPQALL</sequence>
<name>A0AAV6VYL9_9ARAC</name>
<dbReference type="AlphaFoldDB" id="A0AAV6VYL9"/>
<dbReference type="Proteomes" id="UP000827092">
    <property type="component" value="Unassembled WGS sequence"/>
</dbReference>
<evidence type="ECO:0000313" key="1">
    <source>
        <dbReference type="EMBL" id="KAG8200927.1"/>
    </source>
</evidence>
<dbReference type="EMBL" id="JAFNEN010000011">
    <property type="protein sequence ID" value="KAG8200927.1"/>
    <property type="molecule type" value="Genomic_DNA"/>
</dbReference>
<organism evidence="1 2">
    <name type="scientific">Oedothorax gibbosus</name>
    <dbReference type="NCBI Taxonomy" id="931172"/>
    <lineage>
        <taxon>Eukaryota</taxon>
        <taxon>Metazoa</taxon>
        <taxon>Ecdysozoa</taxon>
        <taxon>Arthropoda</taxon>
        <taxon>Chelicerata</taxon>
        <taxon>Arachnida</taxon>
        <taxon>Araneae</taxon>
        <taxon>Araneomorphae</taxon>
        <taxon>Entelegynae</taxon>
        <taxon>Araneoidea</taxon>
        <taxon>Linyphiidae</taxon>
        <taxon>Erigoninae</taxon>
        <taxon>Oedothorax</taxon>
    </lineage>
</organism>
<comment type="caution">
    <text evidence="1">The sequence shown here is derived from an EMBL/GenBank/DDBJ whole genome shotgun (WGS) entry which is preliminary data.</text>
</comment>
<proteinExistence type="predicted"/>
<gene>
    <name evidence="1" type="ORF">JTE90_020567</name>
</gene>
<keyword evidence="2" id="KW-1185">Reference proteome</keyword>
<evidence type="ECO:0000313" key="2">
    <source>
        <dbReference type="Proteomes" id="UP000827092"/>
    </source>
</evidence>
<protein>
    <submittedName>
        <fullName evidence="1">Uncharacterized protein</fullName>
    </submittedName>
</protein>
<reference evidence="1 2" key="1">
    <citation type="journal article" date="2022" name="Nat. Ecol. Evol.">
        <title>A masculinizing supergene underlies an exaggerated male reproductive morph in a spider.</title>
        <authorList>
            <person name="Hendrickx F."/>
            <person name="De Corte Z."/>
            <person name="Sonet G."/>
            <person name="Van Belleghem S.M."/>
            <person name="Kostlbacher S."/>
            <person name="Vangestel C."/>
        </authorList>
    </citation>
    <scope>NUCLEOTIDE SEQUENCE [LARGE SCALE GENOMIC DNA]</scope>
    <source>
        <strain evidence="1">W744_W776</strain>
    </source>
</reference>